<dbReference type="GO" id="GO:0016717">
    <property type="term" value="F:oxidoreductase activity, acting on paired donors, with oxidation of a pair of donors resulting in the reduction of molecular oxygen to two molecules of water"/>
    <property type="evidence" value="ECO:0007669"/>
    <property type="project" value="TreeGrafter"/>
</dbReference>
<feature type="transmembrane region" description="Helical" evidence="2">
    <location>
        <begin position="64"/>
        <end position="85"/>
    </location>
</feature>
<evidence type="ECO:0000256" key="1">
    <source>
        <dbReference type="SAM" id="MobiDB-lite"/>
    </source>
</evidence>
<reference evidence="4 5" key="1">
    <citation type="submission" date="2019-03" db="EMBL/GenBank/DDBJ databases">
        <title>Draft genome sequences of novel Actinobacteria.</title>
        <authorList>
            <person name="Sahin N."/>
            <person name="Ay H."/>
            <person name="Saygin H."/>
        </authorList>
    </citation>
    <scope>NUCLEOTIDE SEQUENCE [LARGE SCALE GENOMIC DNA]</scope>
    <source>
        <strain evidence="4 5">5K548</strain>
    </source>
</reference>
<dbReference type="InterPro" id="IPR012171">
    <property type="entry name" value="Fatty_acid_desaturase"/>
</dbReference>
<comment type="caution">
    <text evidence="4">The sequence shown here is derived from an EMBL/GenBank/DDBJ whole genome shotgun (WGS) entry which is preliminary data.</text>
</comment>
<evidence type="ECO:0000313" key="5">
    <source>
        <dbReference type="Proteomes" id="UP000294723"/>
    </source>
</evidence>
<dbReference type="Proteomes" id="UP000294723">
    <property type="component" value="Unassembled WGS sequence"/>
</dbReference>
<evidence type="ECO:0000259" key="3">
    <source>
        <dbReference type="Pfam" id="PF00487"/>
    </source>
</evidence>
<dbReference type="GO" id="GO:0008610">
    <property type="term" value="P:lipid biosynthetic process"/>
    <property type="evidence" value="ECO:0007669"/>
    <property type="project" value="UniProtKB-ARBA"/>
</dbReference>
<gene>
    <name evidence="4" type="ORF">E1202_11230</name>
</gene>
<dbReference type="PIRSF" id="PIRSF015921">
    <property type="entry name" value="FA_sphinglp_des"/>
    <property type="match status" value="1"/>
</dbReference>
<feature type="region of interest" description="Disordered" evidence="1">
    <location>
        <begin position="1"/>
        <end position="42"/>
    </location>
</feature>
<feature type="compositionally biased region" description="Low complexity" evidence="1">
    <location>
        <begin position="10"/>
        <end position="21"/>
    </location>
</feature>
<keyword evidence="2" id="KW-0472">Membrane</keyword>
<dbReference type="InterPro" id="IPR005804">
    <property type="entry name" value="FA_desaturase_dom"/>
</dbReference>
<feature type="transmembrane region" description="Helical" evidence="2">
    <location>
        <begin position="91"/>
        <end position="112"/>
    </location>
</feature>
<dbReference type="PANTHER" id="PTHR19353:SF19">
    <property type="entry name" value="DELTA(5) FATTY ACID DESATURASE C-RELATED"/>
    <property type="match status" value="1"/>
</dbReference>
<organism evidence="4 5">
    <name type="scientific">Saccharopolyspora karakumensis</name>
    <dbReference type="NCBI Taxonomy" id="2530386"/>
    <lineage>
        <taxon>Bacteria</taxon>
        <taxon>Bacillati</taxon>
        <taxon>Actinomycetota</taxon>
        <taxon>Actinomycetes</taxon>
        <taxon>Pseudonocardiales</taxon>
        <taxon>Pseudonocardiaceae</taxon>
        <taxon>Saccharopolyspora</taxon>
    </lineage>
</organism>
<name>A0A4V2YXP1_9PSEU</name>
<dbReference type="CDD" id="cd03506">
    <property type="entry name" value="Delta6-FADS-like"/>
    <property type="match status" value="1"/>
</dbReference>
<dbReference type="EMBL" id="SMLA01000012">
    <property type="protein sequence ID" value="TDD89417.1"/>
    <property type="molecule type" value="Genomic_DNA"/>
</dbReference>
<feature type="transmembrane region" description="Helical" evidence="2">
    <location>
        <begin position="191"/>
        <end position="214"/>
    </location>
</feature>
<dbReference type="GO" id="GO:0016020">
    <property type="term" value="C:membrane"/>
    <property type="evidence" value="ECO:0007669"/>
    <property type="project" value="TreeGrafter"/>
</dbReference>
<evidence type="ECO:0000256" key="2">
    <source>
        <dbReference type="SAM" id="Phobius"/>
    </source>
</evidence>
<dbReference type="PANTHER" id="PTHR19353">
    <property type="entry name" value="FATTY ACID DESATURASE 2"/>
    <property type="match status" value="1"/>
</dbReference>
<feature type="domain" description="Fatty acid desaturase" evidence="3">
    <location>
        <begin position="90"/>
        <end position="346"/>
    </location>
</feature>
<accession>A0A4V2YXP1</accession>
<sequence>MNSDAVPAAGGPRRSQRRSSGNVLQTAGGPGDVPPAGGSAGRGSDFSELVRLVKQSGLLDLRRTYYAAKMAVNGVMLVVGAVMFVLLGDSWWQVVTAVLLAGVFTQLAFVGHDAGHRQIFRSRRANDVVGLVHGGMTGISYGWWVGKHRLHHNNPNHEDADPDIEIPALAFSADQSRTKRGVLRWMVKYQAFLFFPLLLLEGILLHVHSIRAVFKREMKAHRVEAVLLAAHVVVYLAVVFLVLSPVKAVVFIAVHQGLWGVYMGCAFAPNHKGMPMLSAGQKLDYLRKQVLTSRNVRGGRFVDFLLGGLNYQIEHHLFPSMPRPNLRHAQQLVNEFCTSRGVSYSQCGLFRSYALVLRHLHAAGAPLRHPSVSQQC</sequence>
<feature type="transmembrane region" description="Helical" evidence="2">
    <location>
        <begin position="124"/>
        <end position="144"/>
    </location>
</feature>
<evidence type="ECO:0000313" key="4">
    <source>
        <dbReference type="EMBL" id="TDD89417.1"/>
    </source>
</evidence>
<feature type="transmembrane region" description="Helical" evidence="2">
    <location>
        <begin position="226"/>
        <end position="243"/>
    </location>
</feature>
<keyword evidence="5" id="KW-1185">Reference proteome</keyword>
<protein>
    <submittedName>
        <fullName evidence="4">Acyl-CoA desaturase</fullName>
    </submittedName>
</protein>
<keyword evidence="2" id="KW-1133">Transmembrane helix</keyword>
<dbReference type="Pfam" id="PF00487">
    <property type="entry name" value="FA_desaturase"/>
    <property type="match status" value="1"/>
</dbReference>
<proteinExistence type="predicted"/>
<dbReference type="AlphaFoldDB" id="A0A4V2YXP1"/>
<keyword evidence="2" id="KW-0812">Transmembrane</keyword>